<gene>
    <name evidence="12" type="ORF">K2173_008137</name>
</gene>
<dbReference type="GO" id="GO:0004650">
    <property type="term" value="F:polygalacturonase activity"/>
    <property type="evidence" value="ECO:0007669"/>
    <property type="project" value="InterPro"/>
</dbReference>
<feature type="chain" id="PRO_5043720510" description="Polygalacturonase" evidence="11">
    <location>
        <begin position="25"/>
        <end position="526"/>
    </location>
</feature>
<keyword evidence="3" id="KW-0134">Cell wall</keyword>
<dbReference type="InterPro" id="IPR006626">
    <property type="entry name" value="PbH1"/>
</dbReference>
<proteinExistence type="inferred from homology"/>
<evidence type="ECO:0000256" key="4">
    <source>
        <dbReference type="ARBA" id="ARBA00022525"/>
    </source>
</evidence>
<comment type="subcellular location">
    <subcellularLocation>
        <location evidence="1">Secreted</location>
        <location evidence="1">Cell wall</location>
    </subcellularLocation>
</comment>
<organism evidence="12 13">
    <name type="scientific">Erythroxylum novogranatense</name>
    <dbReference type="NCBI Taxonomy" id="1862640"/>
    <lineage>
        <taxon>Eukaryota</taxon>
        <taxon>Viridiplantae</taxon>
        <taxon>Streptophyta</taxon>
        <taxon>Embryophyta</taxon>
        <taxon>Tracheophyta</taxon>
        <taxon>Spermatophyta</taxon>
        <taxon>Magnoliopsida</taxon>
        <taxon>eudicotyledons</taxon>
        <taxon>Gunneridae</taxon>
        <taxon>Pentapetalae</taxon>
        <taxon>rosids</taxon>
        <taxon>fabids</taxon>
        <taxon>Malpighiales</taxon>
        <taxon>Erythroxylaceae</taxon>
        <taxon>Erythroxylum</taxon>
    </lineage>
</organism>
<dbReference type="InterPro" id="IPR012334">
    <property type="entry name" value="Pectin_lyas_fold"/>
</dbReference>
<dbReference type="PANTHER" id="PTHR31375">
    <property type="match status" value="1"/>
</dbReference>
<evidence type="ECO:0000256" key="9">
    <source>
        <dbReference type="RuleBase" id="RU361169"/>
    </source>
</evidence>
<comment type="similarity">
    <text evidence="2 9">Belongs to the glycosyl hydrolase 28 family.</text>
</comment>
<evidence type="ECO:0000256" key="3">
    <source>
        <dbReference type="ARBA" id="ARBA00022512"/>
    </source>
</evidence>
<dbReference type="SMART" id="SM00710">
    <property type="entry name" value="PbH1"/>
    <property type="match status" value="5"/>
</dbReference>
<evidence type="ECO:0000313" key="13">
    <source>
        <dbReference type="Proteomes" id="UP001159364"/>
    </source>
</evidence>
<keyword evidence="4" id="KW-0964">Secreted</keyword>
<dbReference type="Gene3D" id="2.160.20.10">
    <property type="entry name" value="Single-stranded right-handed beta-helix, Pectin lyase-like"/>
    <property type="match status" value="1"/>
</dbReference>
<keyword evidence="7" id="KW-0961">Cell wall biogenesis/degradation</keyword>
<evidence type="ECO:0000256" key="7">
    <source>
        <dbReference type="ARBA" id="ARBA00023316"/>
    </source>
</evidence>
<evidence type="ECO:0008006" key="14">
    <source>
        <dbReference type="Google" id="ProtNLM"/>
    </source>
</evidence>
<dbReference type="AlphaFoldDB" id="A0AAV8S934"/>
<dbReference type="PROSITE" id="PS00502">
    <property type="entry name" value="POLYGALACTURONASE"/>
    <property type="match status" value="1"/>
</dbReference>
<dbReference type="GO" id="GO:0071555">
    <property type="term" value="P:cell wall organization"/>
    <property type="evidence" value="ECO:0007669"/>
    <property type="project" value="UniProtKB-KW"/>
</dbReference>
<name>A0AAV8S934_9ROSI</name>
<feature type="signal peptide" evidence="11">
    <location>
        <begin position="1"/>
        <end position="24"/>
    </location>
</feature>
<keyword evidence="6 9" id="KW-0326">Glycosidase</keyword>
<evidence type="ECO:0000256" key="11">
    <source>
        <dbReference type="SAM" id="SignalP"/>
    </source>
</evidence>
<comment type="caution">
    <text evidence="12">The sequence shown here is derived from an EMBL/GenBank/DDBJ whole genome shotgun (WGS) entry which is preliminary data.</text>
</comment>
<evidence type="ECO:0000313" key="12">
    <source>
        <dbReference type="EMBL" id="KAJ8748692.1"/>
    </source>
</evidence>
<keyword evidence="13" id="KW-1185">Reference proteome</keyword>
<dbReference type="GO" id="GO:0005975">
    <property type="term" value="P:carbohydrate metabolic process"/>
    <property type="evidence" value="ECO:0007669"/>
    <property type="project" value="InterPro"/>
</dbReference>
<evidence type="ECO:0000256" key="2">
    <source>
        <dbReference type="ARBA" id="ARBA00008834"/>
    </source>
</evidence>
<keyword evidence="5 9" id="KW-0378">Hydrolase</keyword>
<feature type="compositionally biased region" description="Polar residues" evidence="10">
    <location>
        <begin position="94"/>
        <end position="115"/>
    </location>
</feature>
<dbReference type="Proteomes" id="UP001159364">
    <property type="component" value="Linkage Group LG12"/>
</dbReference>
<sequence>MEHSCVSLIVFAVLFYGFFLCSQARWHHHAEHKHTHSHKISTISEPPTPPPELSNPPALANPPGVSNSPEPAYQAKPPESAKQPEPTNQPEPASPTVSANQPEPASPPVSVNQPEPANPPDDGNVYSSNGVFDVRKFGAVGDGITDDTEAFKMAWDAACEVYSAIIRVPNGFKFMIQSTIFTGPCQGGLVLQVDGTLMPPDGPDFWPEKYSKRQWLVFYKVNEMSLQGGGVIDGKGQKWWDLPCKPHKGIKGTTLPGPCDSPTAIRFFMSSNLTVEGLRIKNSPQFNFRFDSCSNVHIESIHITAPALSPNTDGIHIENTNGVGIYNSVISNGDDCVSIGSGCYDVDMRNITCGPSHGISIGSLGKHNSRACVSNITVRDSVIRVSNNGVRIKTWQGGSGAVSGIIFSNIYMDNVRNPIIINQFYCLSKDCINQTSAVFISDILYENIKGTYDVRSPPMHFACSDSIPCTNLTLSDVELLPAEGDLVLDPYCWNAYGKLQTLTIPPVSCLMEGAPRPLMDTATDYC</sequence>
<reference evidence="12 13" key="1">
    <citation type="submission" date="2021-09" db="EMBL/GenBank/DDBJ databases">
        <title>Genomic insights and catalytic innovation underlie evolution of tropane alkaloids biosynthesis.</title>
        <authorList>
            <person name="Wang Y.-J."/>
            <person name="Tian T."/>
            <person name="Huang J.-P."/>
            <person name="Huang S.-X."/>
        </authorList>
    </citation>
    <scope>NUCLEOTIDE SEQUENCE [LARGE SCALE GENOMIC DNA]</scope>
    <source>
        <strain evidence="12">KIB-2018</strain>
        <tissue evidence="12">Leaf</tissue>
    </source>
</reference>
<feature type="region of interest" description="Disordered" evidence="10">
    <location>
        <begin position="37"/>
        <end position="128"/>
    </location>
</feature>
<dbReference type="InterPro" id="IPR000743">
    <property type="entry name" value="Glyco_hydro_28"/>
</dbReference>
<dbReference type="InterPro" id="IPR011050">
    <property type="entry name" value="Pectin_lyase_fold/virulence"/>
</dbReference>
<evidence type="ECO:0000256" key="6">
    <source>
        <dbReference type="ARBA" id="ARBA00023295"/>
    </source>
</evidence>
<dbReference type="SUPFAM" id="SSF51126">
    <property type="entry name" value="Pectin lyase-like"/>
    <property type="match status" value="1"/>
</dbReference>
<protein>
    <recommendedName>
        <fullName evidence="14">Polygalacturonase</fullName>
    </recommendedName>
</protein>
<evidence type="ECO:0000256" key="5">
    <source>
        <dbReference type="ARBA" id="ARBA00022801"/>
    </source>
</evidence>
<feature type="active site" evidence="8">
    <location>
        <position position="357"/>
    </location>
</feature>
<dbReference type="Pfam" id="PF00295">
    <property type="entry name" value="Glyco_hydro_28"/>
    <property type="match status" value="1"/>
</dbReference>
<evidence type="ECO:0000256" key="1">
    <source>
        <dbReference type="ARBA" id="ARBA00004191"/>
    </source>
</evidence>
<evidence type="ECO:0000256" key="8">
    <source>
        <dbReference type="PROSITE-ProRule" id="PRU10052"/>
    </source>
</evidence>
<keyword evidence="11" id="KW-0732">Signal</keyword>
<accession>A0AAV8S934</accession>
<evidence type="ECO:0000256" key="10">
    <source>
        <dbReference type="SAM" id="MobiDB-lite"/>
    </source>
</evidence>
<dbReference type="FunFam" id="2.160.20.10:FF:000012">
    <property type="entry name" value="Polygalacturonase At1g48100 family"/>
    <property type="match status" value="1"/>
</dbReference>
<dbReference type="EMBL" id="JAIWQS010000012">
    <property type="protein sequence ID" value="KAJ8748692.1"/>
    <property type="molecule type" value="Genomic_DNA"/>
</dbReference>